<protein>
    <recommendedName>
        <fullName evidence="3">Phytanoyl-CoA dioxygenase family protein</fullName>
    </recommendedName>
</protein>
<proteinExistence type="predicted"/>
<dbReference type="Proteomes" id="UP000295198">
    <property type="component" value="Unassembled WGS sequence"/>
</dbReference>
<evidence type="ECO:0008006" key="3">
    <source>
        <dbReference type="Google" id="ProtNLM"/>
    </source>
</evidence>
<name>A0A4Q4ZC18_9ACTN</name>
<comment type="caution">
    <text evidence="1">The sequence shown here is derived from an EMBL/GenBank/DDBJ whole genome shotgun (WGS) entry which is preliminary data.</text>
</comment>
<dbReference type="SUPFAM" id="SSF51197">
    <property type="entry name" value="Clavaminate synthase-like"/>
    <property type="match status" value="1"/>
</dbReference>
<gene>
    <name evidence="1" type="ORF">EKO23_12520</name>
</gene>
<evidence type="ECO:0000313" key="1">
    <source>
        <dbReference type="EMBL" id="RYP85570.1"/>
    </source>
</evidence>
<organism evidence="1 2">
    <name type="scientific">Nocardioides guangzhouensis</name>
    <dbReference type="NCBI Taxonomy" id="2497878"/>
    <lineage>
        <taxon>Bacteria</taxon>
        <taxon>Bacillati</taxon>
        <taxon>Actinomycetota</taxon>
        <taxon>Actinomycetes</taxon>
        <taxon>Propionibacteriales</taxon>
        <taxon>Nocardioidaceae</taxon>
        <taxon>Nocardioides</taxon>
    </lineage>
</organism>
<reference evidence="1 2" key="1">
    <citation type="submission" date="2019-01" db="EMBL/GenBank/DDBJ databases">
        <title>Nocardioides guangzhouensis sp. nov., an actinobacterium isolated from soil.</title>
        <authorList>
            <person name="Fu Y."/>
            <person name="Cai Y."/>
            <person name="Lin Z."/>
            <person name="Chen P."/>
        </authorList>
    </citation>
    <scope>NUCLEOTIDE SEQUENCE [LARGE SCALE GENOMIC DNA]</scope>
    <source>
        <strain evidence="1 2">130</strain>
    </source>
</reference>
<sequence>MTSIIVDPTISDDQRRELLYRGELFVHTDSPAIREFVAFTRGMVEEAFGGRDPESAQHEMDVESYAMTLARLKPAFIHHPDSKTHLRAILTEHGCDPDLTYFDVPRLRTSTSDDYLTTGIAYAFHAHRDTWYSAPMMQVNWWLPIYDVEPDNVVAFHPAYFDRAISNGSANYNYYEWNRDSRAIAATQIGVDTRVQPKPEEEIDLEPQIRPVPPVGGMMVFSGAQLHSSVPNTSGRTRISVDFRTVHRSDVQARRGAPNVDSHCTGTTLRDYLRVTDLERLPADVIAPFDEGVPEELLAHAVYTG</sequence>
<dbReference type="EMBL" id="SDKM01000016">
    <property type="protein sequence ID" value="RYP85570.1"/>
    <property type="molecule type" value="Genomic_DNA"/>
</dbReference>
<dbReference type="RefSeq" id="WP_134717736.1">
    <property type="nucleotide sequence ID" value="NZ_SDKM01000016.1"/>
</dbReference>
<dbReference type="AlphaFoldDB" id="A0A4Q4ZC18"/>
<dbReference type="Gene3D" id="2.60.120.620">
    <property type="entry name" value="q2cbj1_9rhob like domain"/>
    <property type="match status" value="1"/>
</dbReference>
<evidence type="ECO:0000313" key="2">
    <source>
        <dbReference type="Proteomes" id="UP000295198"/>
    </source>
</evidence>
<dbReference type="OrthoDB" id="321649at2"/>
<keyword evidence="2" id="KW-1185">Reference proteome</keyword>
<accession>A0A4Q4ZC18</accession>